<dbReference type="InterPro" id="IPR056288">
    <property type="entry name" value="CEP76_C"/>
</dbReference>
<dbReference type="InterPro" id="IPR052299">
    <property type="entry name" value="CEP76"/>
</dbReference>
<dbReference type="InterPro" id="IPR035892">
    <property type="entry name" value="C2_domain_sf"/>
</dbReference>
<geneLocation type="mitochondrion" evidence="3"/>
<evidence type="ECO:0000313" key="4">
    <source>
        <dbReference type="Proteomes" id="UP000290189"/>
    </source>
</evidence>
<name>A0A3P3Y0B1_PLABS</name>
<reference evidence="3 4" key="1">
    <citation type="submission" date="2018-03" db="EMBL/GenBank/DDBJ databases">
        <authorList>
            <person name="Fogelqvist J."/>
        </authorList>
    </citation>
    <scope>NUCLEOTIDE SEQUENCE [LARGE SCALE GENOMIC DNA]</scope>
</reference>
<dbReference type="PANTHER" id="PTHR46436">
    <property type="entry name" value="CENTROSOMAL PROTEIN OF 76 KDA"/>
    <property type="match status" value="1"/>
</dbReference>
<protein>
    <recommendedName>
        <fullName evidence="2">C2 domain-containing protein</fullName>
    </recommendedName>
</protein>
<dbReference type="PROSITE" id="PS50004">
    <property type="entry name" value="C2"/>
    <property type="match status" value="1"/>
</dbReference>
<evidence type="ECO:0000313" key="3">
    <source>
        <dbReference type="EMBL" id="SPQ93559.1"/>
    </source>
</evidence>
<dbReference type="Pfam" id="PF24652">
    <property type="entry name" value="CEP76_C"/>
    <property type="match status" value="1"/>
</dbReference>
<evidence type="ECO:0000259" key="2">
    <source>
        <dbReference type="PROSITE" id="PS50004"/>
    </source>
</evidence>
<dbReference type="SMART" id="SM00239">
    <property type="entry name" value="C2"/>
    <property type="match status" value="1"/>
</dbReference>
<sequence>MSMAAARRPSDDVPEGDMFRAPVADQHRDQPGAVEIAEAEQRKPRDFRFRITKVTGTFESSIQNPFIRFEIGGIVSPFETQDLTTKKVKVKRKDEESGGMVDDVKEERVFKVAENLIGKRYVHYTACMQNVKQKVETSFPCDFGNEWHGVYADLKSQQIRIEVWNRRVWGGNDLIGKYKGVLVDIANGIVDQTVEIESPGTPKETVATVRFKCEFQEIFDFTIDVRDWEIQRRVPVAVDLSGKLKPHRTFKRTPVLKFSAPRAPFRDKLQLAARKVASLLYYHPFNGHIPALATPLSFWLPYRELPLLAEISKSWENTKTVCFISALNKDAPPNGKVQEESGCLSVTEPQPVPKAMLSTSALHYNGTRTDLENEYLQVDLNEENCGHKPLRGRCALQGILDYGYLSVQLSNGRDEFAAAGEITFRPPGPMYRQAGNLEYASADAVNMVVTVARARQLESLVGYQEYLNPSVTVEWNNQQKQTRTVTATSEPYWNEQCWFRTDIDKDNGTPLPTELFKTSLSVQCWDNESFSRSPLGYAEIDFLTVFRERKIAAGKGNRLVFKKALELNISDDYGKINVSPTLEIEVHFVPELKMSRLEFTDFNKLRAEAQAVAEAKVLADEEYNRALTAWAELQKKIESIPAGDGFAMNCPPKRYFHVQGIDEQTGSVFWLPRFLGELHPPAGLLSDEDLLHFVSSLEFQHRSCGKSSKKDNMKPPMLTWSDPFYFLDKRKGTVRDHAILLCNFLLARMHDAYVCIGSIRQPNHELTEHVWVMTRELEKSKIDESLPPKSTIKFWETTTGTVYTLDSGKVLRFNERKNDDGKWVLPVARPEIILDPKKAAQQIEGAGERSSDLPPGSPRRKSQRHVDLKKNEQGFGSDLLGIGIAEPSPTSSSVCAEAFSVLTELEEARKRFEVEKINEQTERLAPLRIPEFEGHPTLPYVCLDVVFNNVRLYANVQSANPQLITYNFNTEHDRWFEFPFHITTTKEAVVGPFYNKKPLRPKASSYEVKQATFDIARTVEVACSQFREFSGDPDAAETRFFTAGALPTLDYRMDIEEKYTYDRRASMRPISDEPPHTAQRTSKLSDWHDALQRQLPPGFRYTEKVLAFKHADGSRIADTVVRHCKEDILQIRDAKLPQFAIRVKIEEMPCSVCPVRVLLAAVYKAGPDDDPDWKLQANLRAKQ</sequence>
<dbReference type="SUPFAM" id="SSF49562">
    <property type="entry name" value="C2 domain (Calcium/lipid-binding domain, CaLB)"/>
    <property type="match status" value="1"/>
</dbReference>
<feature type="region of interest" description="Disordered" evidence="1">
    <location>
        <begin position="839"/>
        <end position="868"/>
    </location>
</feature>
<gene>
    <name evidence="3" type="ORF">PLBR_LOCUS774</name>
</gene>
<dbReference type="PANTHER" id="PTHR46436:SF2">
    <property type="entry name" value="CHROMOSOME UNDETERMINED SCAFFOLD_119, WHOLE GENOME SHOTGUN SEQUENCE"/>
    <property type="match status" value="1"/>
</dbReference>
<feature type="domain" description="C2" evidence="2">
    <location>
        <begin position="426"/>
        <end position="555"/>
    </location>
</feature>
<dbReference type="InterPro" id="IPR056290">
    <property type="entry name" value="CEPT76/DRC7_peptidase-like_dom"/>
</dbReference>
<organism evidence="3 4">
    <name type="scientific">Plasmodiophora brassicae</name>
    <name type="common">Clubroot disease agent</name>
    <dbReference type="NCBI Taxonomy" id="37360"/>
    <lineage>
        <taxon>Eukaryota</taxon>
        <taxon>Sar</taxon>
        <taxon>Rhizaria</taxon>
        <taxon>Endomyxa</taxon>
        <taxon>Phytomyxea</taxon>
        <taxon>Plasmodiophorida</taxon>
        <taxon>Plasmodiophoridae</taxon>
        <taxon>Plasmodiophora</taxon>
    </lineage>
</organism>
<feature type="region of interest" description="Disordered" evidence="1">
    <location>
        <begin position="1067"/>
        <end position="1086"/>
    </location>
</feature>
<dbReference type="Pfam" id="PF00168">
    <property type="entry name" value="C2"/>
    <property type="match status" value="2"/>
</dbReference>
<feature type="region of interest" description="Disordered" evidence="1">
    <location>
        <begin position="1"/>
        <end position="30"/>
    </location>
</feature>
<evidence type="ECO:0000256" key="1">
    <source>
        <dbReference type="SAM" id="MobiDB-lite"/>
    </source>
</evidence>
<keyword evidence="3" id="KW-0496">Mitochondrion</keyword>
<proteinExistence type="predicted"/>
<dbReference type="AlphaFoldDB" id="A0A3P3Y0B1"/>
<dbReference type="Pfam" id="PF24656">
    <property type="entry name" value="CEPT76_peptidase"/>
    <property type="match status" value="1"/>
</dbReference>
<dbReference type="Gene3D" id="2.60.40.150">
    <property type="entry name" value="C2 domain"/>
    <property type="match status" value="1"/>
</dbReference>
<dbReference type="EMBL" id="OVEO01000001">
    <property type="protein sequence ID" value="SPQ93559.1"/>
    <property type="molecule type" value="Genomic_DNA"/>
</dbReference>
<dbReference type="Proteomes" id="UP000290189">
    <property type="component" value="Unassembled WGS sequence"/>
</dbReference>
<dbReference type="InterPro" id="IPR000008">
    <property type="entry name" value="C2_dom"/>
</dbReference>
<accession>A0A3P3Y0B1</accession>